<name>A0AA35YSF7_LACSI</name>
<protein>
    <submittedName>
        <fullName evidence="1">Uncharacterized protein</fullName>
    </submittedName>
</protein>
<evidence type="ECO:0000313" key="1">
    <source>
        <dbReference type="EMBL" id="CAI9279199.1"/>
    </source>
</evidence>
<reference evidence="1" key="1">
    <citation type="submission" date="2023-04" db="EMBL/GenBank/DDBJ databases">
        <authorList>
            <person name="Vijverberg K."/>
            <person name="Xiong W."/>
            <person name="Schranz E."/>
        </authorList>
    </citation>
    <scope>NUCLEOTIDE SEQUENCE</scope>
</reference>
<gene>
    <name evidence="1" type="ORF">LSALG_LOCUS19012</name>
</gene>
<organism evidence="1 2">
    <name type="scientific">Lactuca saligna</name>
    <name type="common">Willowleaf lettuce</name>
    <dbReference type="NCBI Taxonomy" id="75948"/>
    <lineage>
        <taxon>Eukaryota</taxon>
        <taxon>Viridiplantae</taxon>
        <taxon>Streptophyta</taxon>
        <taxon>Embryophyta</taxon>
        <taxon>Tracheophyta</taxon>
        <taxon>Spermatophyta</taxon>
        <taxon>Magnoliopsida</taxon>
        <taxon>eudicotyledons</taxon>
        <taxon>Gunneridae</taxon>
        <taxon>Pentapetalae</taxon>
        <taxon>asterids</taxon>
        <taxon>campanulids</taxon>
        <taxon>Asterales</taxon>
        <taxon>Asteraceae</taxon>
        <taxon>Cichorioideae</taxon>
        <taxon>Cichorieae</taxon>
        <taxon>Lactucinae</taxon>
        <taxon>Lactuca</taxon>
    </lineage>
</organism>
<dbReference type="AlphaFoldDB" id="A0AA35YSF7"/>
<sequence>MSTIQRNYQDHSAFIFLMCLYCGRCKTLILQCESDELLVFNVAASNAVKSSGLVAIVNHSSAYTDIAYSDSGKLQPSPFWSLPKPDDVTTIFIHESYERSNQMISLLAT</sequence>
<proteinExistence type="predicted"/>
<dbReference type="EMBL" id="OX465080">
    <property type="protein sequence ID" value="CAI9279199.1"/>
    <property type="molecule type" value="Genomic_DNA"/>
</dbReference>
<evidence type="ECO:0000313" key="2">
    <source>
        <dbReference type="Proteomes" id="UP001177003"/>
    </source>
</evidence>
<dbReference type="Proteomes" id="UP001177003">
    <property type="component" value="Chromosome 4"/>
</dbReference>
<keyword evidence="2" id="KW-1185">Reference proteome</keyword>
<accession>A0AA35YSF7</accession>